<proteinExistence type="inferred from homology"/>
<dbReference type="OrthoDB" id="46529at2759"/>
<dbReference type="EMBL" id="PSQE01000003">
    <property type="protein sequence ID" value="RHN70034.1"/>
    <property type="molecule type" value="Genomic_DNA"/>
</dbReference>
<organism evidence="20 23">
    <name type="scientific">Medicago truncatula</name>
    <name type="common">Barrel medic</name>
    <name type="synonym">Medicago tribuloides</name>
    <dbReference type="NCBI Taxonomy" id="3880"/>
    <lineage>
        <taxon>Eukaryota</taxon>
        <taxon>Viridiplantae</taxon>
        <taxon>Streptophyta</taxon>
        <taxon>Embryophyta</taxon>
        <taxon>Tracheophyta</taxon>
        <taxon>Spermatophyta</taxon>
        <taxon>Magnoliopsida</taxon>
        <taxon>eudicotyledons</taxon>
        <taxon>Gunneridae</taxon>
        <taxon>Pentapetalae</taxon>
        <taxon>rosids</taxon>
        <taxon>fabids</taxon>
        <taxon>Fabales</taxon>
        <taxon>Fabaceae</taxon>
        <taxon>Papilionoideae</taxon>
        <taxon>50 kb inversion clade</taxon>
        <taxon>NPAAA clade</taxon>
        <taxon>Hologalegina</taxon>
        <taxon>IRL clade</taxon>
        <taxon>Trifolieae</taxon>
        <taxon>Medicago</taxon>
    </lineage>
</organism>
<reference evidence="21" key="5">
    <citation type="journal article" date="2018" name="Nat. Plants">
        <title>Whole-genome landscape of Medicago truncatula symbiotic genes.</title>
        <authorList>
            <person name="Pecrix Y."/>
            <person name="Gamas P."/>
            <person name="Carrere S."/>
        </authorList>
    </citation>
    <scope>NUCLEOTIDE SEQUENCE</scope>
    <source>
        <tissue evidence="21">Leaves</tissue>
    </source>
</reference>
<evidence type="ECO:0000256" key="13">
    <source>
        <dbReference type="ARBA" id="ARBA00052976"/>
    </source>
</evidence>
<evidence type="ECO:0000256" key="7">
    <source>
        <dbReference type="ARBA" id="ARBA00022801"/>
    </source>
</evidence>
<dbReference type="KEGG" id="mtr:11424379"/>
<dbReference type="STRING" id="3880.G7J2N9"/>
<evidence type="ECO:0000256" key="18">
    <source>
        <dbReference type="ARBA" id="ARBA00083956"/>
    </source>
</evidence>
<dbReference type="eggNOG" id="KOG3328">
    <property type="taxonomic scope" value="Eukaryota"/>
</dbReference>
<dbReference type="Gene3D" id="3.10.129.10">
    <property type="entry name" value="Hotdog Thioesterase"/>
    <property type="match status" value="1"/>
</dbReference>
<dbReference type="Proteomes" id="UP000265566">
    <property type="component" value="Chromosome 3"/>
</dbReference>
<dbReference type="CDD" id="cd03443">
    <property type="entry name" value="PaaI_thioesterase"/>
    <property type="match status" value="1"/>
</dbReference>
<gene>
    <name evidence="22" type="primary">11424379</name>
    <name evidence="20" type="ordered locus">MTR_3g098120</name>
    <name evidence="21" type="ORF">MtrunA17_Chr3g0131201</name>
</gene>
<dbReference type="PANTHER" id="PTHR21660">
    <property type="entry name" value="THIOESTERASE SUPERFAMILY MEMBER-RELATED"/>
    <property type="match status" value="1"/>
</dbReference>
<dbReference type="Gramene" id="rna18574">
    <property type="protein sequence ID" value="RHN70034.1"/>
    <property type="gene ID" value="gene18574"/>
</dbReference>
<dbReference type="FunFam" id="3.10.129.10:FF:000021">
    <property type="entry name" value="Acyl-coenzyme A thioesterase 13"/>
    <property type="match status" value="1"/>
</dbReference>
<evidence type="ECO:0000256" key="9">
    <source>
        <dbReference type="ARBA" id="ARBA00023098"/>
    </source>
</evidence>
<evidence type="ECO:0000259" key="19">
    <source>
        <dbReference type="Pfam" id="PF03061"/>
    </source>
</evidence>
<keyword evidence="11" id="KW-0206">Cytoskeleton</keyword>
<dbReference type="InterPro" id="IPR029069">
    <property type="entry name" value="HotDog_dom_sf"/>
</dbReference>
<reference evidence="20 23" key="1">
    <citation type="journal article" date="2011" name="Nature">
        <title>The Medicago genome provides insight into the evolution of rhizobial symbioses.</title>
        <authorList>
            <person name="Young N.D."/>
            <person name="Debelle F."/>
            <person name="Oldroyd G.E."/>
            <person name="Geurts R."/>
            <person name="Cannon S.B."/>
            <person name="Udvardi M.K."/>
            <person name="Benedito V.A."/>
            <person name="Mayer K.F."/>
            <person name="Gouzy J."/>
            <person name="Schoof H."/>
            <person name="Van de Peer Y."/>
            <person name="Proost S."/>
            <person name="Cook D.R."/>
            <person name="Meyers B.C."/>
            <person name="Spannagl M."/>
            <person name="Cheung F."/>
            <person name="De Mita S."/>
            <person name="Krishnakumar V."/>
            <person name="Gundlach H."/>
            <person name="Zhou S."/>
            <person name="Mudge J."/>
            <person name="Bharti A.K."/>
            <person name="Murray J.D."/>
            <person name="Naoumkina M.A."/>
            <person name="Rosen B."/>
            <person name="Silverstein K.A."/>
            <person name="Tang H."/>
            <person name="Rombauts S."/>
            <person name="Zhao P.X."/>
            <person name="Zhou P."/>
            <person name="Barbe V."/>
            <person name="Bardou P."/>
            <person name="Bechner M."/>
            <person name="Bellec A."/>
            <person name="Berger A."/>
            <person name="Berges H."/>
            <person name="Bidwell S."/>
            <person name="Bisseling T."/>
            <person name="Choisne N."/>
            <person name="Couloux A."/>
            <person name="Denny R."/>
            <person name="Deshpande S."/>
            <person name="Dai X."/>
            <person name="Doyle J.J."/>
            <person name="Dudez A.M."/>
            <person name="Farmer A.D."/>
            <person name="Fouteau S."/>
            <person name="Franken C."/>
            <person name="Gibelin C."/>
            <person name="Gish J."/>
            <person name="Goldstein S."/>
            <person name="Gonzalez A.J."/>
            <person name="Green P.J."/>
            <person name="Hallab A."/>
            <person name="Hartog M."/>
            <person name="Hua A."/>
            <person name="Humphray S.J."/>
            <person name="Jeong D.H."/>
            <person name="Jing Y."/>
            <person name="Jocker A."/>
            <person name="Kenton S.M."/>
            <person name="Kim D.J."/>
            <person name="Klee K."/>
            <person name="Lai H."/>
            <person name="Lang C."/>
            <person name="Lin S."/>
            <person name="Macmil S.L."/>
            <person name="Magdelenat G."/>
            <person name="Matthews L."/>
            <person name="McCorrison J."/>
            <person name="Monaghan E.L."/>
            <person name="Mun J.H."/>
            <person name="Najar F.Z."/>
            <person name="Nicholson C."/>
            <person name="Noirot C."/>
            <person name="O'Bleness M."/>
            <person name="Paule C.R."/>
            <person name="Poulain J."/>
            <person name="Prion F."/>
            <person name="Qin B."/>
            <person name="Qu C."/>
            <person name="Retzel E.F."/>
            <person name="Riddle C."/>
            <person name="Sallet E."/>
            <person name="Samain S."/>
            <person name="Samson N."/>
            <person name="Sanders I."/>
            <person name="Saurat O."/>
            <person name="Scarpelli C."/>
            <person name="Schiex T."/>
            <person name="Segurens B."/>
            <person name="Severin A.J."/>
            <person name="Sherrier D.J."/>
            <person name="Shi R."/>
            <person name="Sims S."/>
            <person name="Singer S.R."/>
            <person name="Sinharoy S."/>
            <person name="Sterck L."/>
            <person name="Viollet A."/>
            <person name="Wang B.B."/>
            <person name="Wang K."/>
            <person name="Wang M."/>
            <person name="Wang X."/>
            <person name="Warfsmann J."/>
            <person name="Weissenbach J."/>
            <person name="White D.D."/>
            <person name="White J.D."/>
            <person name="Wiley G.B."/>
            <person name="Wincker P."/>
            <person name="Xing Y."/>
            <person name="Yang L."/>
            <person name="Yao Z."/>
            <person name="Ying F."/>
            <person name="Zhai J."/>
            <person name="Zhou L."/>
            <person name="Zuber A."/>
            <person name="Denarie J."/>
            <person name="Dixon R.A."/>
            <person name="May G.D."/>
            <person name="Schwartz D.C."/>
            <person name="Rogers J."/>
            <person name="Quetier F."/>
            <person name="Town C.D."/>
            <person name="Roe B.A."/>
        </authorList>
    </citation>
    <scope>NUCLEOTIDE SEQUENCE [LARGE SCALE GENOMIC DNA]</scope>
    <source>
        <strain evidence="20">A17</strain>
        <strain evidence="22 23">cv. Jemalong A17</strain>
    </source>
</reference>
<evidence type="ECO:0000256" key="5">
    <source>
        <dbReference type="ARBA" id="ARBA00008324"/>
    </source>
</evidence>
<comment type="subunit">
    <text evidence="15">Homotetramer. Interacts with PCTP.</text>
</comment>
<evidence type="ECO:0000313" key="22">
    <source>
        <dbReference type="EnsemblPlants" id="AES72954"/>
    </source>
</evidence>
<dbReference type="SUPFAM" id="SSF54637">
    <property type="entry name" value="Thioesterase/thiol ester dehydrase-isomerase"/>
    <property type="match status" value="1"/>
</dbReference>
<dbReference type="InterPro" id="IPR006683">
    <property type="entry name" value="Thioestr_dom"/>
</dbReference>
<reference evidence="24" key="4">
    <citation type="journal article" date="2018" name="Nat. Plants">
        <title>Whole-genome landscape of Medicago truncatula symbiotic genes.</title>
        <authorList>
            <person name="Pecrix Y."/>
            <person name="Staton S.E."/>
            <person name="Sallet E."/>
            <person name="Lelandais-Briere C."/>
            <person name="Moreau S."/>
            <person name="Carrere S."/>
            <person name="Blein T."/>
            <person name="Jardinaud M.F."/>
            <person name="Latrasse D."/>
            <person name="Zouine M."/>
            <person name="Zahm M."/>
            <person name="Kreplak J."/>
            <person name="Mayjonade B."/>
            <person name="Satge C."/>
            <person name="Perez M."/>
            <person name="Cauet S."/>
            <person name="Marande W."/>
            <person name="Chantry-Darmon C."/>
            <person name="Lopez-Roques C."/>
            <person name="Bouchez O."/>
            <person name="Berard A."/>
            <person name="Debelle F."/>
            <person name="Munos S."/>
            <person name="Bendahmane A."/>
            <person name="Berges H."/>
            <person name="Niebel A."/>
            <person name="Buitink J."/>
            <person name="Frugier F."/>
            <person name="Benhamed M."/>
            <person name="Crespi M."/>
            <person name="Gouzy J."/>
            <person name="Gamas P."/>
        </authorList>
    </citation>
    <scope>NUCLEOTIDE SEQUENCE [LARGE SCALE GENOMIC DNA]</scope>
    <source>
        <strain evidence="24">cv. Jemalong A17</strain>
    </source>
</reference>
<evidence type="ECO:0000256" key="4">
    <source>
        <dbReference type="ARBA" id="ARBA00004514"/>
    </source>
</evidence>
<evidence type="ECO:0000256" key="8">
    <source>
        <dbReference type="ARBA" id="ARBA00022990"/>
    </source>
</evidence>
<dbReference type="Proteomes" id="UP000002051">
    <property type="component" value="Chromosome 3"/>
</dbReference>
<evidence type="ECO:0000256" key="1">
    <source>
        <dbReference type="ARBA" id="ARBA00004123"/>
    </source>
</evidence>
<dbReference type="AlphaFoldDB" id="G7J2N9"/>
<keyword evidence="6" id="KW-0963">Cytoplasm</keyword>
<name>G7J2N9_MEDTR</name>
<dbReference type="GO" id="GO:0047617">
    <property type="term" value="F:fatty acyl-CoA hydrolase activity"/>
    <property type="evidence" value="ECO:0000318"/>
    <property type="project" value="GO_Central"/>
</dbReference>
<evidence type="ECO:0000256" key="17">
    <source>
        <dbReference type="ARBA" id="ARBA00081533"/>
    </source>
</evidence>
<dbReference type="InterPro" id="IPR039298">
    <property type="entry name" value="ACOT13"/>
</dbReference>
<keyword evidence="8" id="KW-0007">Acetylation</keyword>
<dbReference type="GO" id="GO:0005829">
    <property type="term" value="C:cytosol"/>
    <property type="evidence" value="ECO:0007669"/>
    <property type="project" value="UniProtKB-SubCell"/>
</dbReference>
<dbReference type="GO" id="GO:0005819">
    <property type="term" value="C:spindle"/>
    <property type="evidence" value="ECO:0007669"/>
    <property type="project" value="UniProtKB-SubCell"/>
</dbReference>
<evidence type="ECO:0000256" key="3">
    <source>
        <dbReference type="ARBA" id="ARBA00004186"/>
    </source>
</evidence>
<evidence type="ECO:0000256" key="16">
    <source>
        <dbReference type="ARBA" id="ARBA00067273"/>
    </source>
</evidence>
<keyword evidence="9" id="KW-0443">Lipid metabolism</keyword>
<dbReference type="EMBL" id="CM001219">
    <property type="protein sequence ID" value="AES72954.1"/>
    <property type="molecule type" value="Genomic_DNA"/>
</dbReference>
<reference evidence="22" key="3">
    <citation type="submission" date="2015-04" db="UniProtKB">
        <authorList>
            <consortium name="EnsemblPlants"/>
        </authorList>
    </citation>
    <scope>IDENTIFICATION</scope>
    <source>
        <strain evidence="22">cv. Jemalong A17</strain>
    </source>
</reference>
<evidence type="ECO:0000256" key="2">
    <source>
        <dbReference type="ARBA" id="ARBA00004173"/>
    </source>
</evidence>
<evidence type="ECO:0000256" key="12">
    <source>
        <dbReference type="ARBA" id="ARBA00023242"/>
    </source>
</evidence>
<dbReference type="PANTHER" id="PTHR21660:SF47">
    <property type="entry name" value="F19P19.27 PROTEIN"/>
    <property type="match status" value="1"/>
</dbReference>
<dbReference type="EnsemblPlants" id="AES72954">
    <property type="protein sequence ID" value="AES72954"/>
    <property type="gene ID" value="MTR_3g098120"/>
</dbReference>
<evidence type="ECO:0000313" key="23">
    <source>
        <dbReference type="Proteomes" id="UP000002051"/>
    </source>
</evidence>
<evidence type="ECO:0000256" key="15">
    <source>
        <dbReference type="ARBA" id="ARBA00064709"/>
    </source>
</evidence>
<dbReference type="GO" id="GO:0005739">
    <property type="term" value="C:mitochondrion"/>
    <property type="evidence" value="ECO:0007669"/>
    <property type="project" value="UniProtKB-SubCell"/>
</dbReference>
<evidence type="ECO:0000313" key="20">
    <source>
        <dbReference type="EMBL" id="AES72954.1"/>
    </source>
</evidence>
<reference evidence="20 23" key="2">
    <citation type="journal article" date="2014" name="BMC Genomics">
        <title>An improved genome release (version Mt4.0) for the model legume Medicago truncatula.</title>
        <authorList>
            <person name="Tang H."/>
            <person name="Krishnakumar V."/>
            <person name="Bidwell S."/>
            <person name="Rosen B."/>
            <person name="Chan A."/>
            <person name="Zhou S."/>
            <person name="Gentzbittel L."/>
            <person name="Childs K.L."/>
            <person name="Yandell M."/>
            <person name="Gundlach H."/>
            <person name="Mayer K.F."/>
            <person name="Schwartz D.C."/>
            <person name="Town C.D."/>
        </authorList>
    </citation>
    <scope>GENOME REANNOTATION</scope>
    <source>
        <strain evidence="22 23">cv. Jemalong A17</strain>
    </source>
</reference>
<comment type="subcellular location">
    <subcellularLocation>
        <location evidence="3">Cytoplasm</location>
        <location evidence="3">Cytoskeleton</location>
        <location evidence="3">Spindle</location>
    </subcellularLocation>
    <subcellularLocation>
        <location evidence="4">Cytoplasm</location>
        <location evidence="4">Cytosol</location>
    </subcellularLocation>
    <subcellularLocation>
        <location evidence="2">Mitochondrion</location>
    </subcellularLocation>
    <subcellularLocation>
        <location evidence="1">Nucleus</location>
    </subcellularLocation>
</comment>
<keyword evidence="12" id="KW-0539">Nucleus</keyword>
<evidence type="ECO:0000256" key="6">
    <source>
        <dbReference type="ARBA" id="ARBA00022490"/>
    </source>
</evidence>
<dbReference type="GO" id="GO:0005634">
    <property type="term" value="C:nucleus"/>
    <property type="evidence" value="ECO:0007669"/>
    <property type="project" value="UniProtKB-SubCell"/>
</dbReference>
<dbReference type="OMA" id="FLEHLIC"/>
<dbReference type="GO" id="GO:0006629">
    <property type="term" value="P:lipid metabolic process"/>
    <property type="evidence" value="ECO:0007669"/>
    <property type="project" value="UniProtKB-KW"/>
</dbReference>
<sequence length="196" mass="21833">MLTKKSESGIMNIYCPLVIIDYEREHKLEGPSERAKQRNKNRMGKAEERTKLRSVKNYLEKRGKTASTLDALPPKFLEHLICHGLRLDLLQPGCIVFSMKIPPRLLNSGKYLQGGVIASLVDMVGGVAIPTGGVSVEINVSCLDAAYVHEEIEIEARVLRVGKVIAVVSMEFRKKKTGQVFAHGRHTTYLSITSKM</sequence>
<evidence type="ECO:0000313" key="24">
    <source>
        <dbReference type="Proteomes" id="UP000265566"/>
    </source>
</evidence>
<dbReference type="PaxDb" id="3880-AES72954"/>
<evidence type="ECO:0000256" key="11">
    <source>
        <dbReference type="ARBA" id="ARBA00023212"/>
    </source>
</evidence>
<evidence type="ECO:0000256" key="10">
    <source>
        <dbReference type="ARBA" id="ARBA00023128"/>
    </source>
</evidence>
<keyword evidence="23" id="KW-1185">Reference proteome</keyword>
<comment type="catalytic activity">
    <reaction evidence="13">
        <text>a fatty acyl-CoA + H2O = a fatty acid + CoA + H(+)</text>
        <dbReference type="Rhea" id="RHEA:16781"/>
        <dbReference type="ChEBI" id="CHEBI:15377"/>
        <dbReference type="ChEBI" id="CHEBI:15378"/>
        <dbReference type="ChEBI" id="CHEBI:28868"/>
        <dbReference type="ChEBI" id="CHEBI:57287"/>
        <dbReference type="ChEBI" id="CHEBI:77636"/>
    </reaction>
    <physiologicalReaction direction="left-to-right" evidence="13">
        <dbReference type="Rhea" id="RHEA:16782"/>
    </physiologicalReaction>
</comment>
<comment type="function">
    <text evidence="14">Catalyzes the hydrolysis of acyl-CoAs into free fatty acids and coenzyme A (CoASH), regulating their respective intracellular levels. Has acyl-CoA thioesterase activity towards medium (C12) and long-chain (C18) fatty acyl-CoA substrates. Can also hydrolyze 3-hydroxyphenylacetyl-CoA and 3,4-dihydroxyphenylacetyl-CoA (in vitro). May play a role in controlling adaptive thermogenesis.</text>
</comment>
<protein>
    <recommendedName>
        <fullName evidence="16">Acyl-coenzyme A thioesterase 13</fullName>
    </recommendedName>
    <alternativeName>
        <fullName evidence="17">Hotdog-fold thioesterase superfamily member 2</fullName>
    </alternativeName>
    <alternativeName>
        <fullName evidence="18">Thioesterase superfamily member 2</fullName>
    </alternativeName>
</protein>
<feature type="domain" description="Thioesterase" evidence="19">
    <location>
        <begin position="112"/>
        <end position="179"/>
    </location>
</feature>
<dbReference type="Pfam" id="PF03061">
    <property type="entry name" value="4HBT"/>
    <property type="match status" value="1"/>
</dbReference>
<evidence type="ECO:0000313" key="21">
    <source>
        <dbReference type="EMBL" id="RHN70034.1"/>
    </source>
</evidence>
<keyword evidence="7 21" id="KW-0378">Hydrolase</keyword>
<dbReference type="HOGENOM" id="CLU_089876_12_4_1"/>
<comment type="similarity">
    <text evidence="5">Belongs to the thioesterase PaaI family.</text>
</comment>
<keyword evidence="10" id="KW-0496">Mitochondrion</keyword>
<evidence type="ECO:0000256" key="14">
    <source>
        <dbReference type="ARBA" id="ARBA00058205"/>
    </source>
</evidence>
<accession>G7J2N9</accession>